<gene>
    <name evidence="1" type="ORF">SDC9_132095</name>
</gene>
<evidence type="ECO:0000313" key="1">
    <source>
        <dbReference type="EMBL" id="MPM85018.1"/>
    </source>
</evidence>
<dbReference type="PROSITE" id="PS51257">
    <property type="entry name" value="PROKAR_LIPOPROTEIN"/>
    <property type="match status" value="1"/>
</dbReference>
<proteinExistence type="predicted"/>
<dbReference type="AlphaFoldDB" id="A0A645D7I0"/>
<evidence type="ECO:0008006" key="2">
    <source>
        <dbReference type="Google" id="ProtNLM"/>
    </source>
</evidence>
<protein>
    <recommendedName>
        <fullName evidence="2">FMN-binding domain-containing protein</fullName>
    </recommendedName>
</protein>
<dbReference type="EMBL" id="VSSQ01033433">
    <property type="protein sequence ID" value="MPM85018.1"/>
    <property type="molecule type" value="Genomic_DNA"/>
</dbReference>
<reference evidence="1" key="1">
    <citation type="submission" date="2019-08" db="EMBL/GenBank/DDBJ databases">
        <authorList>
            <person name="Kucharzyk K."/>
            <person name="Murdoch R.W."/>
            <person name="Higgins S."/>
            <person name="Loffler F."/>
        </authorList>
    </citation>
    <scope>NUCLEOTIDE SEQUENCE</scope>
</reference>
<organism evidence="1">
    <name type="scientific">bioreactor metagenome</name>
    <dbReference type="NCBI Taxonomy" id="1076179"/>
    <lineage>
        <taxon>unclassified sequences</taxon>
        <taxon>metagenomes</taxon>
        <taxon>ecological metagenomes</taxon>
    </lineage>
</organism>
<comment type="caution">
    <text evidence="1">The sequence shown here is derived from an EMBL/GenBank/DDBJ whole genome shotgun (WGS) entry which is preliminary data.</text>
</comment>
<name>A0A645D7I0_9ZZZZ</name>
<accession>A0A645D7I0</accession>
<sequence>MKKMASVFAMLVLALSLLAGCGTSYQDGLYHAEFKDYDSHGWKEYVDVQVADNKVTVLTFDGVNADGAKKSEDEDYRASMEPVKGTYPAKFYADITNQYLESGNLKDVTTVAGATVSTDNFKLLMSALEANMKSGSTDTVIVDSSSSEN</sequence>
<dbReference type="Gene3D" id="3.90.1010.20">
    <property type="match status" value="1"/>
</dbReference>